<name>A0A848DH00_9PSEU</name>
<sequence length="111" mass="11232">MPAIESPRLAALAGLLGTTIVLALAGTTTAREGRGCTAVDVRRDAQAALAAVPGERRGLDPDGRVCESRPRRPVPAHLTPVPTPQTPVKIVARAPAPAPGSAATTASAVTR</sequence>
<evidence type="ECO:0008006" key="4">
    <source>
        <dbReference type="Google" id="ProtNLM"/>
    </source>
</evidence>
<evidence type="ECO:0000256" key="1">
    <source>
        <dbReference type="SAM" id="MobiDB-lite"/>
    </source>
</evidence>
<keyword evidence="3" id="KW-1185">Reference proteome</keyword>
<accession>A0A848DH00</accession>
<protein>
    <recommendedName>
        <fullName evidence="4">Excalibur calcium-binding domain-containing protein</fullName>
    </recommendedName>
</protein>
<feature type="region of interest" description="Disordered" evidence="1">
    <location>
        <begin position="55"/>
        <end position="86"/>
    </location>
</feature>
<dbReference type="Proteomes" id="UP000586918">
    <property type="component" value="Unassembled WGS sequence"/>
</dbReference>
<proteinExistence type="predicted"/>
<evidence type="ECO:0000313" key="2">
    <source>
        <dbReference type="EMBL" id="NMH91958.1"/>
    </source>
</evidence>
<evidence type="ECO:0000313" key="3">
    <source>
        <dbReference type="Proteomes" id="UP000586918"/>
    </source>
</evidence>
<dbReference type="RefSeq" id="WP_169412538.1">
    <property type="nucleotide sequence ID" value="NZ_JAAXKZ010000028.1"/>
</dbReference>
<dbReference type="AlphaFoldDB" id="A0A848DH00"/>
<dbReference type="EMBL" id="JAAXKZ010000028">
    <property type="protein sequence ID" value="NMH91958.1"/>
    <property type="molecule type" value="Genomic_DNA"/>
</dbReference>
<feature type="compositionally biased region" description="Basic and acidic residues" evidence="1">
    <location>
        <begin position="55"/>
        <end position="70"/>
    </location>
</feature>
<comment type="caution">
    <text evidence="2">The sequence shown here is derived from an EMBL/GenBank/DDBJ whole genome shotgun (WGS) entry which is preliminary data.</text>
</comment>
<reference evidence="2 3" key="1">
    <citation type="submission" date="2020-04" db="EMBL/GenBank/DDBJ databases">
        <authorList>
            <person name="Klaysubun C."/>
            <person name="Duangmal K."/>
            <person name="Lipun K."/>
        </authorList>
    </citation>
    <scope>NUCLEOTIDE SEQUENCE [LARGE SCALE GENOMIC DNA]</scope>
    <source>
        <strain evidence="2 3">DSM 45300</strain>
    </source>
</reference>
<organism evidence="2 3">
    <name type="scientific">Pseudonocardia bannensis</name>
    <dbReference type="NCBI Taxonomy" id="630973"/>
    <lineage>
        <taxon>Bacteria</taxon>
        <taxon>Bacillati</taxon>
        <taxon>Actinomycetota</taxon>
        <taxon>Actinomycetes</taxon>
        <taxon>Pseudonocardiales</taxon>
        <taxon>Pseudonocardiaceae</taxon>
        <taxon>Pseudonocardia</taxon>
    </lineage>
</organism>
<gene>
    <name evidence="2" type="ORF">HF519_10310</name>
</gene>